<gene>
    <name evidence="5" type="ORF">FNH06_18135</name>
</gene>
<dbReference type="Proteomes" id="UP000318578">
    <property type="component" value="Unassembled WGS sequence"/>
</dbReference>
<name>A0A558AA71_9PSEU</name>
<evidence type="ECO:0000313" key="5">
    <source>
        <dbReference type="EMBL" id="TVT21145.1"/>
    </source>
</evidence>
<feature type="domain" description="AMP-binding enzyme C-terminal" evidence="4">
    <location>
        <begin position="407"/>
        <end position="482"/>
    </location>
</feature>
<keyword evidence="6" id="KW-1185">Reference proteome</keyword>
<dbReference type="CDD" id="cd04433">
    <property type="entry name" value="AFD_class_I"/>
    <property type="match status" value="1"/>
</dbReference>
<dbReference type="OrthoDB" id="3564926at2"/>
<dbReference type="SUPFAM" id="SSF56801">
    <property type="entry name" value="Acetyl-CoA synthetase-like"/>
    <property type="match status" value="1"/>
</dbReference>
<dbReference type="AlphaFoldDB" id="A0A558AA71"/>
<dbReference type="InterPro" id="IPR000873">
    <property type="entry name" value="AMP-dep_synth/lig_dom"/>
</dbReference>
<organism evidence="5 6">
    <name type="scientific">Amycolatopsis acidiphila</name>
    <dbReference type="NCBI Taxonomy" id="715473"/>
    <lineage>
        <taxon>Bacteria</taxon>
        <taxon>Bacillati</taxon>
        <taxon>Actinomycetota</taxon>
        <taxon>Actinomycetes</taxon>
        <taxon>Pseudonocardiales</taxon>
        <taxon>Pseudonocardiaceae</taxon>
        <taxon>Amycolatopsis</taxon>
    </lineage>
</organism>
<dbReference type="InterPro" id="IPR020845">
    <property type="entry name" value="AMP-binding_CS"/>
</dbReference>
<evidence type="ECO:0000256" key="2">
    <source>
        <dbReference type="ARBA" id="ARBA00022598"/>
    </source>
</evidence>
<dbReference type="Pfam" id="PF00501">
    <property type="entry name" value="AMP-binding"/>
    <property type="match status" value="1"/>
</dbReference>
<reference evidence="5 6" key="1">
    <citation type="submission" date="2019-07" db="EMBL/GenBank/DDBJ databases">
        <title>New species of Amycolatopsis and Streptomyces.</title>
        <authorList>
            <person name="Duangmal K."/>
            <person name="Teo W.F.A."/>
            <person name="Lipun K."/>
        </authorList>
    </citation>
    <scope>NUCLEOTIDE SEQUENCE [LARGE SCALE GENOMIC DNA]</scope>
    <source>
        <strain evidence="5 6">JCM 30562</strain>
    </source>
</reference>
<comment type="similarity">
    <text evidence="1">Belongs to the ATP-dependent AMP-binding enzyme family.</text>
</comment>
<evidence type="ECO:0000256" key="1">
    <source>
        <dbReference type="ARBA" id="ARBA00006432"/>
    </source>
</evidence>
<evidence type="ECO:0000259" key="3">
    <source>
        <dbReference type="Pfam" id="PF00501"/>
    </source>
</evidence>
<evidence type="ECO:0000259" key="4">
    <source>
        <dbReference type="Pfam" id="PF13193"/>
    </source>
</evidence>
<protein>
    <submittedName>
        <fullName evidence="5">Long-chain fatty acid--CoA ligase</fullName>
    </submittedName>
</protein>
<dbReference type="GO" id="GO:0031956">
    <property type="term" value="F:medium-chain fatty acid-CoA ligase activity"/>
    <property type="evidence" value="ECO:0007669"/>
    <property type="project" value="TreeGrafter"/>
</dbReference>
<proteinExistence type="inferred from homology"/>
<evidence type="ECO:0000313" key="6">
    <source>
        <dbReference type="Proteomes" id="UP000318578"/>
    </source>
</evidence>
<dbReference type="InterPro" id="IPR045851">
    <property type="entry name" value="AMP-bd_C_sf"/>
</dbReference>
<keyword evidence="2 5" id="KW-0436">Ligase</keyword>
<dbReference type="GO" id="GO:0006631">
    <property type="term" value="P:fatty acid metabolic process"/>
    <property type="evidence" value="ECO:0007669"/>
    <property type="project" value="TreeGrafter"/>
</dbReference>
<dbReference type="PROSITE" id="PS00455">
    <property type="entry name" value="AMP_BINDING"/>
    <property type="match status" value="1"/>
</dbReference>
<dbReference type="Gene3D" id="3.30.300.30">
    <property type="match status" value="1"/>
</dbReference>
<sequence length="499" mass="52518">MSVAMLLDTVASTLPERVLVGRRSGGLTAADLASRAAGGARVVRDAGADAVGFVGVSSPAFPVALFAAAQAGAPFTPLNYRLPAEQLAELAGGLGERPLLVVDEQYATLGLPGKTITVTEWLAAAAEADPLPPQDIDEDVPAVVLYTSGTTSKPKGAVLRHANLVSYVLQTVEFGSSAEDDAALISVPPYHVAGVGTVLTNTFSGRRMVYLPNFSPAGWLDLVRDEGITQAMLVPTMLARIVEQLGDTPADLPTLRSVAYGGARMPRPVLERALTVLPGAAFTNAYGLTETSSTIAVLGPDDHRAALGSADPAVRDRLSSAGRLVPGVEGQIRDELGTVLPAGETGQLWVRGGQVSGEYLGSGSLLDDEGWFHTRDQARFDHEGYLFISGRTDDTIIRGGENIAPAEIEDVLVHHPGVREVAVIGLPDDEWGARLVAVVVPHPGARPGGDEIKEYVRARLRGSRTPDDVVFRPELPHTATGKLLRRELVQDLLSGAGRS</sequence>
<dbReference type="Gene3D" id="3.40.50.12780">
    <property type="entry name" value="N-terminal domain of ligase-like"/>
    <property type="match status" value="1"/>
</dbReference>
<dbReference type="PANTHER" id="PTHR43201">
    <property type="entry name" value="ACYL-COA SYNTHETASE"/>
    <property type="match status" value="1"/>
</dbReference>
<feature type="domain" description="AMP-dependent synthetase/ligase" evidence="3">
    <location>
        <begin position="10"/>
        <end position="360"/>
    </location>
</feature>
<dbReference type="InterPro" id="IPR042099">
    <property type="entry name" value="ANL_N_sf"/>
</dbReference>
<dbReference type="Pfam" id="PF13193">
    <property type="entry name" value="AMP-binding_C"/>
    <property type="match status" value="1"/>
</dbReference>
<dbReference type="RefSeq" id="WP_144639961.1">
    <property type="nucleotide sequence ID" value="NZ_BNAX01000001.1"/>
</dbReference>
<accession>A0A558AA71</accession>
<dbReference type="InterPro" id="IPR025110">
    <property type="entry name" value="AMP-bd_C"/>
</dbReference>
<dbReference type="PANTHER" id="PTHR43201:SF5">
    <property type="entry name" value="MEDIUM-CHAIN ACYL-COA LIGASE ACSF2, MITOCHONDRIAL"/>
    <property type="match status" value="1"/>
</dbReference>
<dbReference type="EMBL" id="VJZA01000029">
    <property type="protein sequence ID" value="TVT21145.1"/>
    <property type="molecule type" value="Genomic_DNA"/>
</dbReference>
<comment type="caution">
    <text evidence="5">The sequence shown here is derived from an EMBL/GenBank/DDBJ whole genome shotgun (WGS) entry which is preliminary data.</text>
</comment>